<organism evidence="2 3">
    <name type="scientific">SAR86 cluster bacterium</name>
    <dbReference type="NCBI Taxonomy" id="2030880"/>
    <lineage>
        <taxon>Bacteria</taxon>
        <taxon>Pseudomonadati</taxon>
        <taxon>Pseudomonadota</taxon>
        <taxon>Gammaproteobacteria</taxon>
        <taxon>SAR86 cluster</taxon>
    </lineage>
</organism>
<comment type="caution">
    <text evidence="2">The sequence shown here is derived from an EMBL/GenBank/DDBJ whole genome shotgun (WGS) entry which is preliminary data.</text>
</comment>
<feature type="transmembrane region" description="Helical" evidence="1">
    <location>
        <begin position="7"/>
        <end position="25"/>
    </location>
</feature>
<protein>
    <recommendedName>
        <fullName evidence="4">DUF4345 domain-containing protein</fullName>
    </recommendedName>
</protein>
<evidence type="ECO:0008006" key="4">
    <source>
        <dbReference type="Google" id="ProtNLM"/>
    </source>
</evidence>
<accession>A0A520MY06</accession>
<feature type="transmembrane region" description="Helical" evidence="1">
    <location>
        <begin position="111"/>
        <end position="133"/>
    </location>
</feature>
<dbReference type="AlphaFoldDB" id="A0A520MY06"/>
<reference evidence="2 3" key="1">
    <citation type="submission" date="2019-02" db="EMBL/GenBank/DDBJ databases">
        <title>Prokaryotic population dynamics and viral predation in marine succession experiment using metagenomics: the confinement effect.</title>
        <authorList>
            <person name="Haro-Moreno J.M."/>
            <person name="Rodriguez-Valera F."/>
            <person name="Lopez-Perez M."/>
        </authorList>
    </citation>
    <scope>NUCLEOTIDE SEQUENCE [LARGE SCALE GENOMIC DNA]</scope>
    <source>
        <strain evidence="2">MED-G162</strain>
    </source>
</reference>
<name>A0A520MY06_9GAMM</name>
<feature type="transmembrane region" description="Helical" evidence="1">
    <location>
        <begin position="56"/>
        <end position="76"/>
    </location>
</feature>
<sequence>MIWLIRLYLLLMAVVYGAIGVWALLDPFLNALELGYPSFLNAVGLSISSPIGYSEIAGLYGGLNFFIGLMCIVGIFKKNIGIFSIKFITFLVGSIATGRVLFSLFPSAPDFFSYIFLFEVCTFLVGLFFLIYIRLNQTT</sequence>
<feature type="transmembrane region" description="Helical" evidence="1">
    <location>
        <begin position="83"/>
        <end position="105"/>
    </location>
</feature>
<proteinExistence type="predicted"/>
<gene>
    <name evidence="2" type="ORF">EVA95_02610</name>
</gene>
<evidence type="ECO:0000256" key="1">
    <source>
        <dbReference type="SAM" id="Phobius"/>
    </source>
</evidence>
<evidence type="ECO:0000313" key="2">
    <source>
        <dbReference type="EMBL" id="RZO26091.1"/>
    </source>
</evidence>
<dbReference type="Proteomes" id="UP000319384">
    <property type="component" value="Unassembled WGS sequence"/>
</dbReference>
<dbReference type="EMBL" id="SHBH01000018">
    <property type="protein sequence ID" value="RZO26091.1"/>
    <property type="molecule type" value="Genomic_DNA"/>
</dbReference>
<keyword evidence="1" id="KW-0472">Membrane</keyword>
<evidence type="ECO:0000313" key="3">
    <source>
        <dbReference type="Proteomes" id="UP000319384"/>
    </source>
</evidence>
<keyword evidence="1" id="KW-0812">Transmembrane</keyword>
<keyword evidence="1" id="KW-1133">Transmembrane helix</keyword>